<evidence type="ECO:0000256" key="1">
    <source>
        <dbReference type="SAM" id="Phobius"/>
    </source>
</evidence>
<dbReference type="EnsemblMetazoa" id="G18329.1">
    <property type="protein sequence ID" value="G18329.1:cds"/>
    <property type="gene ID" value="G18329"/>
</dbReference>
<keyword evidence="1" id="KW-0812">Transmembrane</keyword>
<accession>A0A8W8JBP0</accession>
<evidence type="ECO:0000313" key="2">
    <source>
        <dbReference type="EnsemblMetazoa" id="G18329.1:cds"/>
    </source>
</evidence>
<keyword evidence="1" id="KW-0472">Membrane</keyword>
<feature type="transmembrane region" description="Helical" evidence="1">
    <location>
        <begin position="113"/>
        <end position="134"/>
    </location>
</feature>
<name>A0A8W8JBP0_MAGGI</name>
<reference evidence="2" key="1">
    <citation type="submission" date="2022-08" db="UniProtKB">
        <authorList>
            <consortium name="EnsemblMetazoa"/>
        </authorList>
    </citation>
    <scope>IDENTIFICATION</scope>
    <source>
        <strain evidence="2">05x7-T-G4-1.051#20</strain>
    </source>
</reference>
<dbReference type="AlphaFoldDB" id="A0A8W8JBP0"/>
<evidence type="ECO:0000313" key="3">
    <source>
        <dbReference type="Proteomes" id="UP000005408"/>
    </source>
</evidence>
<keyword evidence="3" id="KW-1185">Reference proteome</keyword>
<keyword evidence="1" id="KW-1133">Transmembrane helix</keyword>
<protein>
    <submittedName>
        <fullName evidence="2">Uncharacterized protein</fullName>
    </submittedName>
</protein>
<sequence length="228" mass="25112">MFNVQTNDTVIIKVGYIENYYPMKITPCLEVYGLTKGSSGNISLKCGNPAEPTTSTTKIIESSRTYIVSSEANNNTNAVATTTSYVTTSSVDSTFKESSNADSDKHICEYLQIPLGIFIAITIVSAILNVFFFYRIKSRNPFGTYSNNRKTVTNNRTGHRNQIEAYSELNVGDIATGGTTDAENQYDALKHHDNYINMTCIGDKGGAKTSECKDCYININYDGNMATK</sequence>
<proteinExistence type="predicted"/>
<organism evidence="2 3">
    <name type="scientific">Magallana gigas</name>
    <name type="common">Pacific oyster</name>
    <name type="synonym">Crassostrea gigas</name>
    <dbReference type="NCBI Taxonomy" id="29159"/>
    <lineage>
        <taxon>Eukaryota</taxon>
        <taxon>Metazoa</taxon>
        <taxon>Spiralia</taxon>
        <taxon>Lophotrochozoa</taxon>
        <taxon>Mollusca</taxon>
        <taxon>Bivalvia</taxon>
        <taxon>Autobranchia</taxon>
        <taxon>Pteriomorphia</taxon>
        <taxon>Ostreida</taxon>
        <taxon>Ostreoidea</taxon>
        <taxon>Ostreidae</taxon>
        <taxon>Magallana</taxon>
    </lineage>
</organism>
<dbReference type="Proteomes" id="UP000005408">
    <property type="component" value="Unassembled WGS sequence"/>
</dbReference>